<keyword evidence="1 5" id="KW-0949">S-adenosyl-L-methionine</keyword>
<feature type="binding site" evidence="5">
    <location>
        <position position="82"/>
    </location>
    <ligand>
        <name>[4Fe-4S] cluster</name>
        <dbReference type="ChEBI" id="CHEBI:49883"/>
        <note>4Fe-4S-S-AdoMet</note>
    </ligand>
</feature>
<dbReference type="SFLD" id="SFLDS00029">
    <property type="entry name" value="Radical_SAM"/>
    <property type="match status" value="1"/>
</dbReference>
<keyword evidence="2 5" id="KW-0479">Metal-binding</keyword>
<name>A0A0F0CPD0_9BACT</name>
<keyword evidence="4 5" id="KW-0411">Iron-sulfur</keyword>
<evidence type="ECO:0000313" key="7">
    <source>
        <dbReference type="EMBL" id="KJJ85132.1"/>
    </source>
</evidence>
<dbReference type="GO" id="GO:0046872">
    <property type="term" value="F:metal ion binding"/>
    <property type="evidence" value="ECO:0007669"/>
    <property type="project" value="UniProtKB-KW"/>
</dbReference>
<protein>
    <submittedName>
        <fullName evidence="7">Radical SAM domain-containing protein</fullName>
    </submittedName>
</protein>
<dbReference type="InterPro" id="IPR016431">
    <property type="entry name" value="Pyrv-formate_lyase-activ_prd"/>
</dbReference>
<accession>A0A0F0CPD0</accession>
<keyword evidence="3 5" id="KW-0408">Iron</keyword>
<dbReference type="Proteomes" id="UP000033428">
    <property type="component" value="Unassembled WGS sequence"/>
</dbReference>
<dbReference type="AlphaFoldDB" id="A0A0F0CPD0"/>
<dbReference type="PIRSF" id="PIRSF004869">
    <property type="entry name" value="PflX_prd"/>
    <property type="match status" value="1"/>
</dbReference>
<evidence type="ECO:0000259" key="6">
    <source>
        <dbReference type="Pfam" id="PF04055"/>
    </source>
</evidence>
<dbReference type="GO" id="GO:0003824">
    <property type="term" value="F:catalytic activity"/>
    <property type="evidence" value="ECO:0007669"/>
    <property type="project" value="InterPro"/>
</dbReference>
<dbReference type="CDD" id="cd01335">
    <property type="entry name" value="Radical_SAM"/>
    <property type="match status" value="1"/>
</dbReference>
<dbReference type="InterPro" id="IPR013785">
    <property type="entry name" value="Aldolase_TIM"/>
</dbReference>
<evidence type="ECO:0000256" key="1">
    <source>
        <dbReference type="ARBA" id="ARBA00022691"/>
    </source>
</evidence>
<dbReference type="PANTHER" id="PTHR43075:SF1">
    <property type="entry name" value="FORMATE LYASE ACTIVATING ENZYME, PUTATIVE (AFU_ORTHOLOGUE AFUA_2G15630)-RELATED"/>
    <property type="match status" value="1"/>
</dbReference>
<evidence type="ECO:0000256" key="4">
    <source>
        <dbReference type="ARBA" id="ARBA00023014"/>
    </source>
</evidence>
<comment type="caution">
    <text evidence="7">The sequence shown here is derived from an EMBL/GenBank/DDBJ whole genome shotgun (WGS) entry which is preliminary data.</text>
</comment>
<dbReference type="SUPFAM" id="SSF102114">
    <property type="entry name" value="Radical SAM enzymes"/>
    <property type="match status" value="1"/>
</dbReference>
<organism evidence="7 8">
    <name type="scientific">Candidatus Omnitrophus magneticus</name>
    <dbReference type="NCBI Taxonomy" id="1609969"/>
    <lineage>
        <taxon>Bacteria</taxon>
        <taxon>Pseudomonadati</taxon>
        <taxon>Candidatus Omnitrophota</taxon>
        <taxon>Candidatus Omnitrophus</taxon>
    </lineage>
</organism>
<comment type="cofactor">
    <cofactor evidence="5">
        <name>[4Fe-4S] cluster</name>
        <dbReference type="ChEBI" id="CHEBI:49883"/>
    </cofactor>
    <text evidence="5">Binds 1 [4Fe-4S] cluster. The cluster is coordinated with 3 cysteines and an exchangeable S-adenosyl-L-methionine.</text>
</comment>
<dbReference type="GO" id="GO:0051536">
    <property type="term" value="F:iron-sulfur cluster binding"/>
    <property type="evidence" value="ECO:0007669"/>
    <property type="project" value="UniProtKB-KW"/>
</dbReference>
<dbReference type="Pfam" id="PF04055">
    <property type="entry name" value="Radical_SAM"/>
    <property type="match status" value="1"/>
</dbReference>
<dbReference type="SFLD" id="SFLDG01099">
    <property type="entry name" value="Uncharacterised_Radical_SAM_Su"/>
    <property type="match status" value="1"/>
</dbReference>
<feature type="binding site" evidence="5">
    <location>
        <position position="85"/>
    </location>
    <ligand>
        <name>[4Fe-4S] cluster</name>
        <dbReference type="ChEBI" id="CHEBI:49883"/>
        <note>4Fe-4S-S-AdoMet</note>
    </ligand>
</feature>
<sequence>MSISSKLTSIEKVSEYFSNAYSACCLCYRACGVNRCNGKLGFCKAPNDAVIYSYYSHQGEEPPISGERGSGTIFFSYCALACVYCQNWQFSQTAQGKKVNKEELSDIMLELQAQGCHNINLVNPTHFLPSIIGALKRALNNGLNIPVVYNTGGYDSIDSIKALNGIIDVYLPDMRYSSNEFADKYSDAPKYVETNRNIIKEMYRQVGGLCLSKDDLAEKGLIIRLLVLPGGRSGTIDTLEFIAREIGVETYLSVMSQYNPVYRAKEFKEIDRKIFKNEYETVLAKMEELGFENGWVQPFEGDFDARFLGENFKSSWEKSEEDK</sequence>
<feature type="domain" description="Radical SAM core" evidence="6">
    <location>
        <begin position="73"/>
        <end position="180"/>
    </location>
</feature>
<dbReference type="InterPro" id="IPR058240">
    <property type="entry name" value="rSAM_sf"/>
</dbReference>
<reference evidence="7 8" key="1">
    <citation type="submission" date="2015-02" db="EMBL/GenBank/DDBJ databases">
        <title>Single-cell genomics of uncultivated deep-branching MTB reveals a conserved set of magnetosome genes.</title>
        <authorList>
            <person name="Kolinko S."/>
            <person name="Richter M."/>
            <person name="Glockner F.O."/>
            <person name="Brachmann A."/>
            <person name="Schuler D."/>
        </authorList>
    </citation>
    <scope>NUCLEOTIDE SEQUENCE [LARGE SCALE GENOMIC DNA]</scope>
    <source>
        <strain evidence="7">SKK-01</strain>
    </source>
</reference>
<gene>
    <name evidence="7" type="ORF">OMAG_001003</name>
</gene>
<proteinExistence type="predicted"/>
<evidence type="ECO:0000256" key="2">
    <source>
        <dbReference type="ARBA" id="ARBA00022723"/>
    </source>
</evidence>
<dbReference type="InterPro" id="IPR007197">
    <property type="entry name" value="rSAM"/>
</dbReference>
<dbReference type="PATRIC" id="fig|1609969.3.peg.1076"/>
<feature type="binding site" evidence="5">
    <location>
        <position position="78"/>
    </location>
    <ligand>
        <name>[4Fe-4S] cluster</name>
        <dbReference type="ChEBI" id="CHEBI:49883"/>
        <note>4Fe-4S-S-AdoMet</note>
    </ligand>
</feature>
<dbReference type="EMBL" id="JYNY01000220">
    <property type="protein sequence ID" value="KJJ85132.1"/>
    <property type="molecule type" value="Genomic_DNA"/>
</dbReference>
<evidence type="ECO:0000256" key="5">
    <source>
        <dbReference type="PIRSR" id="PIRSR004869-50"/>
    </source>
</evidence>
<dbReference type="InterPro" id="IPR040085">
    <property type="entry name" value="MJ0674-like"/>
</dbReference>
<dbReference type="Gene3D" id="3.20.20.70">
    <property type="entry name" value="Aldolase class I"/>
    <property type="match status" value="1"/>
</dbReference>
<evidence type="ECO:0000313" key="8">
    <source>
        <dbReference type="Proteomes" id="UP000033428"/>
    </source>
</evidence>
<keyword evidence="8" id="KW-1185">Reference proteome</keyword>
<evidence type="ECO:0000256" key="3">
    <source>
        <dbReference type="ARBA" id="ARBA00023004"/>
    </source>
</evidence>
<dbReference type="PANTHER" id="PTHR43075">
    <property type="entry name" value="FORMATE LYASE ACTIVATING ENZYME, PUTATIVE (AFU_ORTHOLOGUE AFUA_2G15630)-RELATED"/>
    <property type="match status" value="1"/>
</dbReference>